<feature type="compositionally biased region" description="Basic and acidic residues" evidence="1">
    <location>
        <begin position="159"/>
        <end position="177"/>
    </location>
</feature>
<gene>
    <name evidence="2" type="ORF">AOQ84DRAFT_367617</name>
</gene>
<evidence type="ECO:0000313" key="2">
    <source>
        <dbReference type="EMBL" id="OCL04316.1"/>
    </source>
</evidence>
<proteinExistence type="predicted"/>
<name>A0A8E2ETJ1_9PEZI</name>
<dbReference type="AlphaFoldDB" id="A0A8E2ETJ1"/>
<dbReference type="EMBL" id="KV750543">
    <property type="protein sequence ID" value="OCL04316.1"/>
    <property type="molecule type" value="Genomic_DNA"/>
</dbReference>
<protein>
    <submittedName>
        <fullName evidence="2">Uncharacterized protein</fullName>
    </submittedName>
</protein>
<reference evidence="2 3" key="1">
    <citation type="journal article" date="2016" name="Nat. Commun.">
        <title>Ectomycorrhizal ecology is imprinted in the genome of the dominant symbiotic fungus Cenococcum geophilum.</title>
        <authorList>
            <consortium name="DOE Joint Genome Institute"/>
            <person name="Peter M."/>
            <person name="Kohler A."/>
            <person name="Ohm R.A."/>
            <person name="Kuo A."/>
            <person name="Krutzmann J."/>
            <person name="Morin E."/>
            <person name="Arend M."/>
            <person name="Barry K.W."/>
            <person name="Binder M."/>
            <person name="Choi C."/>
            <person name="Clum A."/>
            <person name="Copeland A."/>
            <person name="Grisel N."/>
            <person name="Haridas S."/>
            <person name="Kipfer T."/>
            <person name="LaButti K."/>
            <person name="Lindquist E."/>
            <person name="Lipzen A."/>
            <person name="Maire R."/>
            <person name="Meier B."/>
            <person name="Mihaltcheva S."/>
            <person name="Molinier V."/>
            <person name="Murat C."/>
            <person name="Poggeler S."/>
            <person name="Quandt C.A."/>
            <person name="Sperisen C."/>
            <person name="Tritt A."/>
            <person name="Tisserant E."/>
            <person name="Crous P.W."/>
            <person name="Henrissat B."/>
            <person name="Nehls U."/>
            <person name="Egli S."/>
            <person name="Spatafora J.W."/>
            <person name="Grigoriev I.V."/>
            <person name="Martin F.M."/>
        </authorList>
    </citation>
    <scope>NUCLEOTIDE SEQUENCE [LARGE SCALE GENOMIC DNA]</scope>
    <source>
        <strain evidence="2 3">CBS 207.34</strain>
    </source>
</reference>
<feature type="region of interest" description="Disordered" evidence="1">
    <location>
        <begin position="115"/>
        <end position="236"/>
    </location>
</feature>
<keyword evidence="3" id="KW-1185">Reference proteome</keyword>
<feature type="compositionally biased region" description="Low complexity" evidence="1">
    <location>
        <begin position="206"/>
        <end position="236"/>
    </location>
</feature>
<evidence type="ECO:0000256" key="1">
    <source>
        <dbReference type="SAM" id="MobiDB-lite"/>
    </source>
</evidence>
<sequence length="276" mass="28889">MAATAPTAATKVPLDLCPHWSQRGQGMGRSNGARAAGAARAAKAARAAIRSIRSHQLLPRLPTNDRQLPPATTSYHQLLPSYHPATTSNHHLLPSPRAPRAAFGSVADSNETRFVISTSWPTGPPLPARRPKGGKPTPAAPRANQRQGADAGVDGDALGARHQDTSAPEEGTKEHQAIRAPGPSPSLSLSLSVPRTALSHPHRRCSSTAAAAAPAPQHQHRQAPASTSASASSGTSICPHTSAVNLHISHPASRIWRFTQPKVPGDRWPVAAERGV</sequence>
<accession>A0A8E2ETJ1</accession>
<organism evidence="2 3">
    <name type="scientific">Glonium stellatum</name>
    <dbReference type="NCBI Taxonomy" id="574774"/>
    <lineage>
        <taxon>Eukaryota</taxon>
        <taxon>Fungi</taxon>
        <taxon>Dikarya</taxon>
        <taxon>Ascomycota</taxon>
        <taxon>Pezizomycotina</taxon>
        <taxon>Dothideomycetes</taxon>
        <taxon>Pleosporomycetidae</taxon>
        <taxon>Gloniales</taxon>
        <taxon>Gloniaceae</taxon>
        <taxon>Glonium</taxon>
    </lineage>
</organism>
<feature type="compositionally biased region" description="Low complexity" evidence="1">
    <location>
        <begin position="148"/>
        <end position="158"/>
    </location>
</feature>
<dbReference type="Proteomes" id="UP000250140">
    <property type="component" value="Unassembled WGS sequence"/>
</dbReference>
<evidence type="ECO:0000313" key="3">
    <source>
        <dbReference type="Proteomes" id="UP000250140"/>
    </source>
</evidence>